<accession>A0A8J3EAX3</accession>
<proteinExistence type="predicted"/>
<protein>
    <submittedName>
        <fullName evidence="2">Uncharacterized protein</fullName>
    </submittedName>
</protein>
<dbReference type="AlphaFoldDB" id="A0A8J3EAX3"/>
<sequence>MERDERVGPGAAVAGPEPGKGTSRAAPDRQGLAAQADASRAAAGPAKPRRGASAARSAWAHPRTRPVPGLAPPTEAEVRRMVAEFQARGGQITVCRPVHLMPVQNGAGRDAKRWTA</sequence>
<evidence type="ECO:0000313" key="3">
    <source>
        <dbReference type="Proteomes" id="UP000597507"/>
    </source>
</evidence>
<organism evidence="2 3">
    <name type="scientific">Caldovatus sediminis</name>
    <dbReference type="NCBI Taxonomy" id="2041189"/>
    <lineage>
        <taxon>Bacteria</taxon>
        <taxon>Pseudomonadati</taxon>
        <taxon>Pseudomonadota</taxon>
        <taxon>Alphaproteobacteria</taxon>
        <taxon>Acetobacterales</taxon>
        <taxon>Roseomonadaceae</taxon>
        <taxon>Caldovatus</taxon>
    </lineage>
</organism>
<comment type="caution">
    <text evidence="2">The sequence shown here is derived from an EMBL/GenBank/DDBJ whole genome shotgun (WGS) entry which is preliminary data.</text>
</comment>
<keyword evidence="3" id="KW-1185">Reference proteome</keyword>
<name>A0A8J3EAX3_9PROT</name>
<dbReference type="EMBL" id="BMKS01000001">
    <property type="protein sequence ID" value="GGG20204.1"/>
    <property type="molecule type" value="Genomic_DNA"/>
</dbReference>
<evidence type="ECO:0000313" key="2">
    <source>
        <dbReference type="EMBL" id="GGG20204.1"/>
    </source>
</evidence>
<feature type="compositionally biased region" description="Low complexity" evidence="1">
    <location>
        <begin position="31"/>
        <end position="61"/>
    </location>
</feature>
<gene>
    <name evidence="2" type="ORF">GCM10010964_05570</name>
</gene>
<feature type="compositionally biased region" description="Low complexity" evidence="1">
    <location>
        <begin position="8"/>
        <end position="21"/>
    </location>
</feature>
<reference evidence="2 3" key="1">
    <citation type="journal article" date="2014" name="Int. J. Syst. Evol. Microbiol.">
        <title>Complete genome sequence of Corynebacterium casei LMG S-19264T (=DSM 44701T), isolated from a smear-ripened cheese.</title>
        <authorList>
            <consortium name="US DOE Joint Genome Institute (JGI-PGF)"/>
            <person name="Walter F."/>
            <person name="Albersmeier A."/>
            <person name="Kalinowski J."/>
            <person name="Ruckert C."/>
        </authorList>
    </citation>
    <scope>NUCLEOTIDE SEQUENCE [LARGE SCALE GENOMIC DNA]</scope>
    <source>
        <strain evidence="2 3">CGMCC 1.16330</strain>
    </source>
</reference>
<feature type="region of interest" description="Disordered" evidence="1">
    <location>
        <begin position="1"/>
        <end position="72"/>
    </location>
</feature>
<dbReference type="Proteomes" id="UP000597507">
    <property type="component" value="Unassembled WGS sequence"/>
</dbReference>
<evidence type="ECO:0000256" key="1">
    <source>
        <dbReference type="SAM" id="MobiDB-lite"/>
    </source>
</evidence>